<accession>A0ABS1ZJW7</accession>
<keyword evidence="2" id="KW-0812">Transmembrane</keyword>
<evidence type="ECO:0000256" key="1">
    <source>
        <dbReference type="SAM" id="Coils"/>
    </source>
</evidence>
<evidence type="ECO:0000313" key="4">
    <source>
        <dbReference type="Proteomes" id="UP000809529"/>
    </source>
</evidence>
<keyword evidence="4" id="KW-1185">Reference proteome</keyword>
<evidence type="ECO:0000256" key="2">
    <source>
        <dbReference type="SAM" id="Phobius"/>
    </source>
</evidence>
<dbReference type="RefSeq" id="WP_203303338.1">
    <property type="nucleotide sequence ID" value="NZ_JAAEBW010000009.1"/>
</dbReference>
<sequence>MNLIIVALLAVIAIVVAPWLFGLVFAGAVAYSFILAAAIGVAVLSALLYAGYFFFFVMPREERMRNERNKALSEKLQAQDLALAAQKEEQKKAADQIIDIRARKAKTEKEAEDKVLAEVAEQIREAEIRKALNANR</sequence>
<keyword evidence="1" id="KW-0175">Coiled coil</keyword>
<comment type="caution">
    <text evidence="3">The sequence shown here is derived from an EMBL/GenBank/DDBJ whole genome shotgun (WGS) entry which is preliminary data.</text>
</comment>
<protein>
    <submittedName>
        <fullName evidence="3">Uncharacterized protein</fullName>
    </submittedName>
</protein>
<keyword evidence="2" id="KW-0472">Membrane</keyword>
<evidence type="ECO:0000313" key="3">
    <source>
        <dbReference type="EMBL" id="MBM1196772.1"/>
    </source>
</evidence>
<dbReference type="Proteomes" id="UP000809529">
    <property type="component" value="Unassembled WGS sequence"/>
</dbReference>
<proteinExistence type="predicted"/>
<feature type="coiled-coil region" evidence="1">
    <location>
        <begin position="69"/>
        <end position="129"/>
    </location>
</feature>
<feature type="transmembrane region" description="Helical" evidence="2">
    <location>
        <begin position="36"/>
        <end position="58"/>
    </location>
</feature>
<gene>
    <name evidence="3" type="ORF">GYN02_16525</name>
</gene>
<reference evidence="3 4" key="1">
    <citation type="submission" date="2020-01" db="EMBL/GenBank/DDBJ databases">
        <title>Comparative genomics of meat spoilage bacteria.</title>
        <authorList>
            <person name="Hilgarth M."/>
            <person name="Vogel R.F."/>
        </authorList>
    </citation>
    <scope>NUCLEOTIDE SEQUENCE [LARGE SCALE GENOMIC DNA]</scope>
    <source>
        <strain evidence="3 4">TMW2.2077</strain>
    </source>
</reference>
<organism evidence="3 4">
    <name type="scientific">Pseudomonas weihenstephanensis</name>
    <dbReference type="NCBI Taxonomy" id="1608994"/>
    <lineage>
        <taxon>Bacteria</taxon>
        <taxon>Pseudomonadati</taxon>
        <taxon>Pseudomonadota</taxon>
        <taxon>Gammaproteobacteria</taxon>
        <taxon>Pseudomonadales</taxon>
        <taxon>Pseudomonadaceae</taxon>
        <taxon>Pseudomonas</taxon>
    </lineage>
</organism>
<keyword evidence="2" id="KW-1133">Transmembrane helix</keyword>
<dbReference type="EMBL" id="JAAEBW010000009">
    <property type="protein sequence ID" value="MBM1196772.1"/>
    <property type="molecule type" value="Genomic_DNA"/>
</dbReference>
<name>A0ABS1ZJW7_9PSED</name>